<accession>A0A3G1KNI2</accession>
<evidence type="ECO:0000313" key="1">
    <source>
        <dbReference type="EMBL" id="ATW24024.1"/>
    </source>
</evidence>
<protein>
    <submittedName>
        <fullName evidence="1">Stage III sporulation protein AB</fullName>
    </submittedName>
</protein>
<dbReference type="Proteomes" id="UP000323521">
    <property type="component" value="Chromosome"/>
</dbReference>
<gene>
    <name evidence="1" type="ORF">DCMF_03765</name>
</gene>
<dbReference type="NCBIfam" id="TIGR02833">
    <property type="entry name" value="spore_III_AB"/>
    <property type="match status" value="1"/>
</dbReference>
<name>A0A3G1KNI2_FORW1</name>
<dbReference type="PIRSF" id="PIRSF021435">
    <property type="entry name" value="SpoIIIAB"/>
    <property type="match status" value="1"/>
</dbReference>
<keyword evidence="2" id="KW-1185">Reference proteome</keyword>
<dbReference type="OrthoDB" id="1957909at2"/>
<dbReference type="InterPro" id="IPR014198">
    <property type="entry name" value="Spore_III_AB"/>
</dbReference>
<proteinExistence type="predicted"/>
<evidence type="ECO:0000313" key="2">
    <source>
        <dbReference type="Proteomes" id="UP000323521"/>
    </source>
</evidence>
<organism evidence="1 2">
    <name type="scientific">Formimonas warabiya</name>
    <dbReference type="NCBI Taxonomy" id="1761012"/>
    <lineage>
        <taxon>Bacteria</taxon>
        <taxon>Bacillati</taxon>
        <taxon>Bacillota</taxon>
        <taxon>Clostridia</taxon>
        <taxon>Eubacteriales</taxon>
        <taxon>Peptococcaceae</taxon>
        <taxon>Candidatus Formimonas</taxon>
    </lineage>
</organism>
<reference evidence="1 2" key="1">
    <citation type="submission" date="2016-10" db="EMBL/GenBank/DDBJ databases">
        <title>Complete Genome Sequence of Peptococcaceae strain DCMF.</title>
        <authorList>
            <person name="Edwards R.J."/>
            <person name="Holland S.I."/>
            <person name="Deshpande N.P."/>
            <person name="Wong Y.K."/>
            <person name="Ertan H."/>
            <person name="Manefield M."/>
            <person name="Russell T.L."/>
            <person name="Lee M.J."/>
        </authorList>
    </citation>
    <scope>NUCLEOTIDE SEQUENCE [LARGE SCALE GENOMIC DNA]</scope>
    <source>
        <strain evidence="1 2">DCMF</strain>
    </source>
</reference>
<sequence>MLKLVGAGLVVASFGVMGTMLGKNVAKRPDELRQLQFGLQALETEIMYSATPLPQALSMVAKQTRGMIAEVFAQTGKELAQGQGQTAGEAWSKALKEIQPNLLLADGEISILEQFGQGLGTSDREDQMKRLTSIRIQLAAKEQLAETERRQYQKVWQTLGWAVGLVLTLLFL</sequence>
<dbReference type="AlphaFoldDB" id="A0A3G1KNI2"/>
<dbReference type="EMBL" id="CP017634">
    <property type="protein sequence ID" value="ATW24024.1"/>
    <property type="molecule type" value="Genomic_DNA"/>
</dbReference>
<dbReference type="Pfam" id="PF09548">
    <property type="entry name" value="Spore_III_AB"/>
    <property type="match status" value="1"/>
</dbReference>
<dbReference type="KEGG" id="fwa:DCMF_03765"/>
<dbReference type="RefSeq" id="WP_148133196.1">
    <property type="nucleotide sequence ID" value="NZ_CP017634.1"/>
</dbReference>